<accession>A0A6G0T315</accession>
<protein>
    <submittedName>
        <fullName evidence="1">Uncharacterized protein</fullName>
    </submittedName>
</protein>
<reference evidence="1 2" key="1">
    <citation type="submission" date="2019-08" db="EMBL/GenBank/DDBJ databases">
        <title>The genome of the soybean aphid Biotype 1, its phylome, world population structure and adaptation to the North American continent.</title>
        <authorList>
            <person name="Giordano R."/>
            <person name="Donthu R.K."/>
            <person name="Hernandez A.G."/>
            <person name="Wright C.L."/>
            <person name="Zimin A.V."/>
        </authorList>
    </citation>
    <scope>NUCLEOTIDE SEQUENCE [LARGE SCALE GENOMIC DNA]</scope>
    <source>
        <tissue evidence="1">Whole aphids</tissue>
    </source>
</reference>
<gene>
    <name evidence="1" type="ORF">AGLY_014785</name>
</gene>
<dbReference type="EMBL" id="VYZN01000065">
    <property type="protein sequence ID" value="KAE9524735.1"/>
    <property type="molecule type" value="Genomic_DNA"/>
</dbReference>
<dbReference type="Proteomes" id="UP000475862">
    <property type="component" value="Unassembled WGS sequence"/>
</dbReference>
<name>A0A6G0T315_APHGL</name>
<comment type="caution">
    <text evidence="1">The sequence shown here is derived from an EMBL/GenBank/DDBJ whole genome shotgun (WGS) entry which is preliminary data.</text>
</comment>
<proteinExistence type="predicted"/>
<dbReference type="OrthoDB" id="10619531at2759"/>
<sequence length="236" mass="25696">MWDEFKSSLITFSESCFNGHDTTTNPTKFKSHSKSSLFKFFKSFGIAVISFLASANTLAPRPASSRYHFRGTLDTCYIGGTFDFFGTIKSFLVKIQFIAFKEAFSTGSPTNVSSRASFIRIISFSTPAIPSTIKASLVKVPVLSKQHISTLPANGILKDNDKIDELTANDNSTGNSGDSFICGIDSPVNKLSSTIHEPLKSNKSQGTVWSLLVLVIDTISPGVSSSLNKDCHFLLR</sequence>
<evidence type="ECO:0000313" key="1">
    <source>
        <dbReference type="EMBL" id="KAE9524735.1"/>
    </source>
</evidence>
<evidence type="ECO:0000313" key="2">
    <source>
        <dbReference type="Proteomes" id="UP000475862"/>
    </source>
</evidence>
<dbReference type="AlphaFoldDB" id="A0A6G0T315"/>
<organism evidence="1 2">
    <name type="scientific">Aphis glycines</name>
    <name type="common">Soybean aphid</name>
    <dbReference type="NCBI Taxonomy" id="307491"/>
    <lineage>
        <taxon>Eukaryota</taxon>
        <taxon>Metazoa</taxon>
        <taxon>Ecdysozoa</taxon>
        <taxon>Arthropoda</taxon>
        <taxon>Hexapoda</taxon>
        <taxon>Insecta</taxon>
        <taxon>Pterygota</taxon>
        <taxon>Neoptera</taxon>
        <taxon>Paraneoptera</taxon>
        <taxon>Hemiptera</taxon>
        <taxon>Sternorrhyncha</taxon>
        <taxon>Aphidomorpha</taxon>
        <taxon>Aphidoidea</taxon>
        <taxon>Aphididae</taxon>
        <taxon>Aphidini</taxon>
        <taxon>Aphis</taxon>
        <taxon>Aphis</taxon>
    </lineage>
</organism>
<keyword evidence="2" id="KW-1185">Reference proteome</keyword>